<dbReference type="PANTHER" id="PTHR36566">
    <property type="entry name" value="NICKEL INSERTION PROTEIN-RELATED"/>
    <property type="match status" value="1"/>
</dbReference>
<dbReference type="PANTHER" id="PTHR36566:SF1">
    <property type="entry name" value="PYRIDINIUM-3,5-BISTHIOCARBOXYLIC ACID MONONUCLEOTIDE NICKEL INSERTION PROTEIN"/>
    <property type="match status" value="1"/>
</dbReference>
<comment type="caution">
    <text evidence="3">The sequence shown here is derived from an EMBL/GenBank/DDBJ whole genome shotgun (WGS) entry which is preliminary data.</text>
</comment>
<keyword evidence="1" id="KW-0533">Nickel</keyword>
<organism evidence="3 4">
    <name type="scientific">Actinoplanes awajinensis subsp. mycoplanecinus</name>
    <dbReference type="NCBI Taxonomy" id="135947"/>
    <lineage>
        <taxon>Bacteria</taxon>
        <taxon>Bacillati</taxon>
        <taxon>Actinomycetota</taxon>
        <taxon>Actinomycetes</taxon>
        <taxon>Micromonosporales</taxon>
        <taxon>Micromonosporaceae</taxon>
        <taxon>Actinoplanes</taxon>
    </lineage>
</organism>
<evidence type="ECO:0000256" key="1">
    <source>
        <dbReference type="ARBA" id="ARBA00022596"/>
    </source>
</evidence>
<evidence type="ECO:0008006" key="5">
    <source>
        <dbReference type="Google" id="ProtNLM"/>
    </source>
</evidence>
<dbReference type="Gene3D" id="3.30.70.1380">
    <property type="entry name" value="Transcriptional regulatory protein pf0864 domain like"/>
    <property type="match status" value="1"/>
</dbReference>
<evidence type="ECO:0000313" key="3">
    <source>
        <dbReference type="EMBL" id="KUL29633.1"/>
    </source>
</evidence>
<dbReference type="InterPro" id="IPR002822">
    <property type="entry name" value="Ni_insertion"/>
</dbReference>
<dbReference type="AlphaFoldDB" id="A0A101JMJ3"/>
<name>A0A101JMJ3_9ACTN</name>
<reference evidence="3 4" key="1">
    <citation type="submission" date="2015-10" db="EMBL/GenBank/DDBJ databases">
        <authorList>
            <person name="Gilbert D.G."/>
        </authorList>
    </citation>
    <scope>NUCLEOTIDE SEQUENCE [LARGE SCALE GENOMIC DNA]</scope>
    <source>
        <strain evidence="3 4">NRRL B-16712</strain>
    </source>
</reference>
<accession>A0A101JMJ3</accession>
<feature type="compositionally biased region" description="Low complexity" evidence="2">
    <location>
        <begin position="92"/>
        <end position="110"/>
    </location>
</feature>
<dbReference type="EMBL" id="LLZH01000277">
    <property type="protein sequence ID" value="KUL29633.1"/>
    <property type="molecule type" value="Genomic_DNA"/>
</dbReference>
<dbReference type="Proteomes" id="UP000053244">
    <property type="component" value="Unassembled WGS sequence"/>
</dbReference>
<evidence type="ECO:0000313" key="4">
    <source>
        <dbReference type="Proteomes" id="UP000053244"/>
    </source>
</evidence>
<feature type="region of interest" description="Disordered" evidence="2">
    <location>
        <begin position="84"/>
        <end position="114"/>
    </location>
</feature>
<sequence>MPVPVPAVVELAIGWRVSAGGPGDVGALGELATPTGMALVRTLAAECVDLPTMTVEAVGVGAGGRDRVGRANVVRVIVGSARAAGPTRNARPQETAGPAEEAGPQEAAGPHADRGPRAEAALLLEANVDDLDPRLWPGVLAGLMAAGAADAWLVPILMKKGRPAHTLSVLCAPELAERLRGYIFASTSTLGVRESARVKTPLDRRFVPVRVPGGRVAVKVGSRGGVILQVTPEFEDVAAVSRQSGRPERVVLQEAQVAAAEAGLVAGAAVPGAQEQAGTAAPGTHEQARTAAPGTREQAGAAVADAHEQATPGHVASS</sequence>
<proteinExistence type="predicted"/>
<evidence type="ECO:0000256" key="2">
    <source>
        <dbReference type="SAM" id="MobiDB-lite"/>
    </source>
</evidence>
<dbReference type="Gene3D" id="3.10.20.300">
    <property type="entry name" value="mk0293 like domain"/>
    <property type="match status" value="1"/>
</dbReference>
<protein>
    <recommendedName>
        <fullName evidence="5">LarC family nickel insertion protein</fullName>
    </recommendedName>
</protein>
<dbReference type="Pfam" id="PF01969">
    <property type="entry name" value="Ni_insertion"/>
    <property type="match status" value="1"/>
</dbReference>
<feature type="region of interest" description="Disordered" evidence="2">
    <location>
        <begin position="275"/>
        <end position="318"/>
    </location>
</feature>
<gene>
    <name evidence="3" type="ORF">ADL15_27365</name>
</gene>
<keyword evidence="4" id="KW-1185">Reference proteome</keyword>